<organism evidence="1 2">
    <name type="scientific">Actinoplanes cyaneus</name>
    <dbReference type="NCBI Taxonomy" id="52696"/>
    <lineage>
        <taxon>Bacteria</taxon>
        <taxon>Bacillati</taxon>
        <taxon>Actinomycetota</taxon>
        <taxon>Actinomycetes</taxon>
        <taxon>Micromonosporales</taxon>
        <taxon>Micromonosporaceae</taxon>
        <taxon>Actinoplanes</taxon>
    </lineage>
</organism>
<comment type="caution">
    <text evidence="1">The sequence shown here is derived from an EMBL/GenBank/DDBJ whole genome shotgun (WGS) entry which is preliminary data.</text>
</comment>
<dbReference type="RefSeq" id="WP_203754727.1">
    <property type="nucleotide sequence ID" value="NZ_BAAAUC010000057.1"/>
</dbReference>
<reference evidence="1" key="1">
    <citation type="submission" date="2021-01" db="EMBL/GenBank/DDBJ databases">
        <title>Whole genome shotgun sequence of Actinoplanes cyaneus NBRC 14990.</title>
        <authorList>
            <person name="Komaki H."/>
            <person name="Tamura T."/>
        </authorList>
    </citation>
    <scope>NUCLEOTIDE SEQUENCE</scope>
    <source>
        <strain evidence="1">NBRC 14990</strain>
    </source>
</reference>
<keyword evidence="2" id="KW-1185">Reference proteome</keyword>
<evidence type="ECO:0000313" key="2">
    <source>
        <dbReference type="Proteomes" id="UP000619479"/>
    </source>
</evidence>
<proteinExistence type="predicted"/>
<dbReference type="AlphaFoldDB" id="A0A919IYW8"/>
<name>A0A919IYW8_9ACTN</name>
<protein>
    <submittedName>
        <fullName evidence="1">Uncharacterized protein</fullName>
    </submittedName>
</protein>
<dbReference type="Proteomes" id="UP000619479">
    <property type="component" value="Unassembled WGS sequence"/>
</dbReference>
<sequence>MLTEAQATDYVSRYDGVTTEVLTDGSWLPERRAFWRMTFDGCAGPDVIADLFGDGDALDEEIRAAGRWPVIAIGDRFAQIIWHGHDLEGGDDYVALAPGRAVSVAARQGHGYGPGLSWAEFRRLATTPQRALLALPALGDADVPPAAVDLITEALVTVGDAAPIAAAEAARQMLASPVHWVGDRSVLVCDGEFAVRKPGGLPDVDLRLVTGALLGTGNP</sequence>
<dbReference type="EMBL" id="BOMH01000078">
    <property type="protein sequence ID" value="GID70630.1"/>
    <property type="molecule type" value="Genomic_DNA"/>
</dbReference>
<gene>
    <name evidence="1" type="ORF">Acy02nite_85110</name>
</gene>
<evidence type="ECO:0000313" key="1">
    <source>
        <dbReference type="EMBL" id="GID70630.1"/>
    </source>
</evidence>
<accession>A0A919IYW8</accession>